<dbReference type="PANTHER" id="PTHR39473">
    <property type="match status" value="1"/>
</dbReference>
<gene>
    <name evidence="1" type="ORF">SAMN04488108_1425</name>
</gene>
<evidence type="ECO:0000313" key="1">
    <source>
        <dbReference type="EMBL" id="SHO61565.1"/>
    </source>
</evidence>
<dbReference type="Gene3D" id="1.20.120.450">
    <property type="entry name" value="dinb family like domain"/>
    <property type="match status" value="1"/>
</dbReference>
<organism evidence="1 2">
    <name type="scientific">Algoriphagus zhangzhouensis</name>
    <dbReference type="NCBI Taxonomy" id="1073327"/>
    <lineage>
        <taxon>Bacteria</taxon>
        <taxon>Pseudomonadati</taxon>
        <taxon>Bacteroidota</taxon>
        <taxon>Cytophagia</taxon>
        <taxon>Cytophagales</taxon>
        <taxon>Cyclobacteriaceae</taxon>
        <taxon>Algoriphagus</taxon>
    </lineage>
</organism>
<dbReference type="PANTHER" id="PTHR39473:SF1">
    <property type="entry name" value="DINB-LIKE DOMAIN-CONTAINING PROTEIN"/>
    <property type="match status" value="1"/>
</dbReference>
<dbReference type="Proteomes" id="UP000184609">
    <property type="component" value="Unassembled WGS sequence"/>
</dbReference>
<dbReference type="STRING" id="1073327.SAMN04488108_1425"/>
<accession>A0A1M7Z9J8</accession>
<evidence type="ECO:0008006" key="3">
    <source>
        <dbReference type="Google" id="ProtNLM"/>
    </source>
</evidence>
<dbReference type="InterPro" id="IPR034660">
    <property type="entry name" value="DinB/YfiT-like"/>
</dbReference>
<reference evidence="2" key="1">
    <citation type="submission" date="2016-12" db="EMBL/GenBank/DDBJ databases">
        <authorList>
            <person name="Varghese N."/>
            <person name="Submissions S."/>
        </authorList>
    </citation>
    <scope>NUCLEOTIDE SEQUENCE [LARGE SCALE GENOMIC DNA]</scope>
    <source>
        <strain evidence="2">DSM 25035</strain>
    </source>
</reference>
<dbReference type="AlphaFoldDB" id="A0A1M7Z9J8"/>
<proteinExistence type="predicted"/>
<dbReference type="RefSeq" id="WP_073571092.1">
    <property type="nucleotide sequence ID" value="NZ_FRXN01000002.1"/>
</dbReference>
<sequence>MIQDLQYQLKELESLLQGISCENYSKKITPLDDGTVGAHVRHVVEFVSCLINQYEQGLINYDLRVRDSRIENERMVAILAIQNLTQQLDRPEKDLELVYSNFSNKQLSCASTYSRELLYNIEHCIHHKALIKVALHELGERSLVNNSFGVASSTLSYRNEA</sequence>
<protein>
    <recommendedName>
        <fullName evidence="3">DinB family protein</fullName>
    </recommendedName>
</protein>
<name>A0A1M7Z9J8_9BACT</name>
<dbReference type="EMBL" id="FRXN01000002">
    <property type="protein sequence ID" value="SHO61565.1"/>
    <property type="molecule type" value="Genomic_DNA"/>
</dbReference>
<dbReference type="OrthoDB" id="1162179at2"/>
<keyword evidence="2" id="KW-1185">Reference proteome</keyword>
<evidence type="ECO:0000313" key="2">
    <source>
        <dbReference type="Proteomes" id="UP000184609"/>
    </source>
</evidence>